<dbReference type="AlphaFoldDB" id="A0A9D1VY10"/>
<proteinExistence type="predicted"/>
<accession>A0A9D1VY10</accession>
<name>A0A9D1VY10_9FIRM</name>
<comment type="caution">
    <text evidence="1">The sequence shown here is derived from an EMBL/GenBank/DDBJ whole genome shotgun (WGS) entry which is preliminary data.</text>
</comment>
<evidence type="ECO:0000313" key="2">
    <source>
        <dbReference type="Proteomes" id="UP000824243"/>
    </source>
</evidence>
<evidence type="ECO:0000313" key="1">
    <source>
        <dbReference type="EMBL" id="HIX48688.1"/>
    </source>
</evidence>
<protein>
    <submittedName>
        <fullName evidence="1">Uncharacterized protein</fullName>
    </submittedName>
</protein>
<gene>
    <name evidence="1" type="ORF">H9981_06715</name>
</gene>
<dbReference type="Proteomes" id="UP000824243">
    <property type="component" value="Unassembled WGS sequence"/>
</dbReference>
<sequence length="122" mass="14436">MKIGMEELEDLRDGLERLLEFIRGMEQGELPYFYRYFSTMKSNIEMFFCIGCEDIADFFPVLERDWKASHMMFIGVQDYDLRKEHPEADPMLCLYFARLLAEVGKYFERGKAEFVREGSSAV</sequence>
<reference evidence="1" key="1">
    <citation type="journal article" date="2021" name="PeerJ">
        <title>Extensive microbial diversity within the chicken gut microbiome revealed by metagenomics and culture.</title>
        <authorList>
            <person name="Gilroy R."/>
            <person name="Ravi A."/>
            <person name="Getino M."/>
            <person name="Pursley I."/>
            <person name="Horton D.L."/>
            <person name="Alikhan N.F."/>
            <person name="Baker D."/>
            <person name="Gharbi K."/>
            <person name="Hall N."/>
            <person name="Watson M."/>
            <person name="Adriaenssens E.M."/>
            <person name="Foster-Nyarko E."/>
            <person name="Jarju S."/>
            <person name="Secka A."/>
            <person name="Antonio M."/>
            <person name="Oren A."/>
            <person name="Chaudhuri R.R."/>
            <person name="La Ragione R."/>
            <person name="Hildebrand F."/>
            <person name="Pallen M.J."/>
        </authorList>
    </citation>
    <scope>NUCLEOTIDE SEQUENCE</scope>
    <source>
        <strain evidence="1">ChiSjej5B23-15282</strain>
    </source>
</reference>
<organism evidence="1 2">
    <name type="scientific">Candidatus Mediterraneibacter caccavium</name>
    <dbReference type="NCBI Taxonomy" id="2838661"/>
    <lineage>
        <taxon>Bacteria</taxon>
        <taxon>Bacillati</taxon>
        <taxon>Bacillota</taxon>
        <taxon>Clostridia</taxon>
        <taxon>Lachnospirales</taxon>
        <taxon>Lachnospiraceae</taxon>
        <taxon>Mediterraneibacter</taxon>
    </lineage>
</organism>
<reference evidence="1" key="2">
    <citation type="submission" date="2021-04" db="EMBL/GenBank/DDBJ databases">
        <authorList>
            <person name="Gilroy R."/>
        </authorList>
    </citation>
    <scope>NUCLEOTIDE SEQUENCE</scope>
    <source>
        <strain evidence="1">ChiSjej5B23-15282</strain>
    </source>
</reference>
<dbReference type="EMBL" id="DXFA01000117">
    <property type="protein sequence ID" value="HIX48688.1"/>
    <property type="molecule type" value="Genomic_DNA"/>
</dbReference>